<feature type="domain" description="C2H2-type" evidence="10">
    <location>
        <begin position="330"/>
        <end position="359"/>
    </location>
</feature>
<evidence type="ECO:0000256" key="4">
    <source>
        <dbReference type="ARBA" id="ARBA00022771"/>
    </source>
</evidence>
<dbReference type="PANTHER" id="PTHR24394">
    <property type="entry name" value="ZINC FINGER PROTEIN"/>
    <property type="match status" value="1"/>
</dbReference>
<keyword evidence="5 8" id="KW-0862">Zinc</keyword>
<organism evidence="13">
    <name type="scientific">Apis cerana</name>
    <name type="common">Indian honeybee</name>
    <dbReference type="NCBI Taxonomy" id="7461"/>
    <lineage>
        <taxon>Eukaryota</taxon>
        <taxon>Metazoa</taxon>
        <taxon>Ecdysozoa</taxon>
        <taxon>Arthropoda</taxon>
        <taxon>Hexapoda</taxon>
        <taxon>Insecta</taxon>
        <taxon>Pterygota</taxon>
        <taxon>Neoptera</taxon>
        <taxon>Endopterygota</taxon>
        <taxon>Hymenoptera</taxon>
        <taxon>Apocrita</taxon>
        <taxon>Aculeata</taxon>
        <taxon>Apoidea</taxon>
        <taxon>Anthophila</taxon>
        <taxon>Apidae</taxon>
        <taxon>Apis</taxon>
    </lineage>
</organism>
<feature type="binding site" evidence="8">
    <location>
        <position position="58"/>
    </location>
    <ligand>
        <name>Zn(2+)</name>
        <dbReference type="ChEBI" id="CHEBI:29105"/>
    </ligand>
</feature>
<feature type="binding site" evidence="8">
    <location>
        <position position="12"/>
    </location>
    <ligand>
        <name>Zn(2+)</name>
        <dbReference type="ChEBI" id="CHEBI:29105"/>
    </ligand>
</feature>
<feature type="domain" description="C2H2-type" evidence="10">
    <location>
        <begin position="412"/>
        <end position="440"/>
    </location>
</feature>
<gene>
    <name evidence="12" type="ORF">ACCB00136.1</name>
    <name evidence="13" type="ORF">ACCB00136.2</name>
</gene>
<dbReference type="SMART" id="SM00868">
    <property type="entry name" value="zf-AD"/>
    <property type="match status" value="1"/>
</dbReference>
<dbReference type="AlphaFoldDB" id="V9I915"/>
<dbReference type="Gene3D" id="3.40.1800.20">
    <property type="match status" value="1"/>
</dbReference>
<evidence type="ECO:0000256" key="1">
    <source>
        <dbReference type="ARBA" id="ARBA00004123"/>
    </source>
</evidence>
<feature type="compositionally biased region" description="Basic residues" evidence="9">
    <location>
        <begin position="208"/>
        <end position="217"/>
    </location>
</feature>
<reference evidence="13" key="1">
    <citation type="submission" date="2011-11" db="EMBL/GenBank/DDBJ databases">
        <title>Decoding the brain transcriptome of the Eastern honeybee (Apis cerana) based on pyrosequencing.</title>
        <authorList>
            <person name="Sun L."/>
            <person name="Zheng H."/>
            <person name="Wang Y."/>
            <person name="Xie X."/>
            <person name="Zhu Y."/>
            <person name="Gu W."/>
            <person name="Wang S."/>
        </authorList>
    </citation>
    <scope>NUCLEOTIDE SEQUENCE</scope>
    <source>
        <tissue evidence="13">Brain</tissue>
    </source>
</reference>
<keyword evidence="3" id="KW-0677">Repeat</keyword>
<comment type="subcellular location">
    <subcellularLocation>
        <location evidence="1">Nucleus</location>
    </subcellularLocation>
</comment>
<evidence type="ECO:0000256" key="6">
    <source>
        <dbReference type="ARBA" id="ARBA00023242"/>
    </source>
</evidence>
<dbReference type="PROSITE" id="PS51915">
    <property type="entry name" value="ZAD"/>
    <property type="match status" value="1"/>
</dbReference>
<dbReference type="InterPro" id="IPR013087">
    <property type="entry name" value="Znf_C2H2_type"/>
</dbReference>
<feature type="domain" description="ZAD" evidence="11">
    <location>
        <begin position="10"/>
        <end position="85"/>
    </location>
</feature>
<dbReference type="Pfam" id="PF00096">
    <property type="entry name" value="zf-C2H2"/>
    <property type="match status" value="2"/>
</dbReference>
<dbReference type="InterPro" id="IPR036236">
    <property type="entry name" value="Znf_C2H2_sf"/>
</dbReference>
<dbReference type="SUPFAM" id="SSF57667">
    <property type="entry name" value="beta-beta-alpha zinc fingers"/>
    <property type="match status" value="2"/>
</dbReference>
<feature type="binding site" evidence="8">
    <location>
        <position position="61"/>
    </location>
    <ligand>
        <name>Zn(2+)</name>
        <dbReference type="ChEBI" id="CHEBI:29105"/>
    </ligand>
</feature>
<dbReference type="EMBL" id="JR036392">
    <property type="protein sequence ID" value="AEY57122.1"/>
    <property type="molecule type" value="mRNA"/>
</dbReference>
<dbReference type="SUPFAM" id="SSF57716">
    <property type="entry name" value="Glucocorticoid receptor-like (DNA-binding domain)"/>
    <property type="match status" value="1"/>
</dbReference>
<evidence type="ECO:0000313" key="13">
    <source>
        <dbReference type="EMBL" id="AEY57122.1"/>
    </source>
</evidence>
<keyword evidence="4 7" id="KW-0863">Zinc-finger</keyword>
<feature type="region of interest" description="Disordered" evidence="9">
    <location>
        <begin position="156"/>
        <end position="217"/>
    </location>
</feature>
<evidence type="ECO:0000256" key="9">
    <source>
        <dbReference type="SAM" id="MobiDB-lite"/>
    </source>
</evidence>
<dbReference type="GO" id="GO:0005634">
    <property type="term" value="C:nucleus"/>
    <property type="evidence" value="ECO:0007669"/>
    <property type="project" value="UniProtKB-SubCell"/>
</dbReference>
<dbReference type="PROSITE" id="PS00028">
    <property type="entry name" value="ZINC_FINGER_C2H2_1"/>
    <property type="match status" value="4"/>
</dbReference>
<dbReference type="Gene3D" id="3.30.160.60">
    <property type="entry name" value="Classic Zinc Finger"/>
    <property type="match status" value="2"/>
</dbReference>
<feature type="compositionally biased region" description="Acidic residues" evidence="9">
    <location>
        <begin position="189"/>
        <end position="204"/>
    </location>
</feature>
<dbReference type="PROSITE" id="PS50157">
    <property type="entry name" value="ZINC_FINGER_C2H2_2"/>
    <property type="match status" value="4"/>
</dbReference>
<evidence type="ECO:0000256" key="8">
    <source>
        <dbReference type="PROSITE-ProRule" id="PRU01263"/>
    </source>
</evidence>
<dbReference type="SMART" id="SM00355">
    <property type="entry name" value="ZnF_C2H2"/>
    <property type="match status" value="4"/>
</dbReference>
<keyword evidence="6" id="KW-0539">Nucleus</keyword>
<evidence type="ECO:0000313" key="12">
    <source>
        <dbReference type="EMBL" id="AEY57121.1"/>
    </source>
</evidence>
<feature type="domain" description="C2H2-type" evidence="10">
    <location>
        <begin position="303"/>
        <end position="330"/>
    </location>
</feature>
<evidence type="ECO:0000259" key="10">
    <source>
        <dbReference type="PROSITE" id="PS50157"/>
    </source>
</evidence>
<evidence type="ECO:0000256" key="7">
    <source>
        <dbReference type="PROSITE-ProRule" id="PRU00042"/>
    </source>
</evidence>
<accession>V9I915</accession>
<evidence type="ECO:0000256" key="3">
    <source>
        <dbReference type="ARBA" id="ARBA00022737"/>
    </source>
</evidence>
<protein>
    <submittedName>
        <fullName evidence="13">Zinc finger protein</fullName>
    </submittedName>
</protein>
<sequence>MAEVRLYDSTICRLCAEDNGNGELLYMGDGDDPDLSSMVNRYLPLKIHDDGKLPRTICPGCNIQLEATIQFFELLVDGQRKIREMWKHQVEQQRKAERERLRVEKENTEIRSETLHLDNISRYNEEDQFEQQIIIKIMPDGSMYAVDHEMSLQMEGLNKPKRKRGRPPKSQTENISIELTKGEVLEGVSQEEEDKHEEEADEVDGDGRRRRKRKVPKRYMEAVQGKELERIYKEEGVIDEEDDDEQDTFEDSEEQLNMSVPDSHEEIIGHLESEEGKDLGELVIVNRGRGRGRPKLRRRRNKFTCQLCGRGFLQRSRYIVHKSFHKGIKYECSECKKLFTNKENLGLHQKATHHIGNDINQEFEHAMQDSSLESKRHLSGEDNISNVIDHVLTEEQYTNKFSNNSNDYQKNFSCEQCKKLFETKEAYELHVKVVHDHDKLFICTICNKNFTQQTALKHHMSIHERHKLEKEYPCDICGKYLIILVL</sequence>
<dbReference type="GO" id="GO:0000981">
    <property type="term" value="F:DNA-binding transcription factor activity, RNA polymerase II-specific"/>
    <property type="evidence" value="ECO:0007669"/>
    <property type="project" value="TreeGrafter"/>
</dbReference>
<dbReference type="Pfam" id="PF07776">
    <property type="entry name" value="zf-AD"/>
    <property type="match status" value="1"/>
</dbReference>
<evidence type="ECO:0000256" key="2">
    <source>
        <dbReference type="ARBA" id="ARBA00022723"/>
    </source>
</evidence>
<feature type="binding site" evidence="8">
    <location>
        <position position="15"/>
    </location>
    <ligand>
        <name>Zn(2+)</name>
        <dbReference type="ChEBI" id="CHEBI:29105"/>
    </ligand>
</feature>
<dbReference type="GO" id="GO:0008270">
    <property type="term" value="F:zinc ion binding"/>
    <property type="evidence" value="ECO:0007669"/>
    <property type="project" value="UniProtKB-UniRule"/>
</dbReference>
<proteinExistence type="evidence at transcript level"/>
<keyword evidence="2 8" id="KW-0479">Metal-binding</keyword>
<dbReference type="FunFam" id="3.30.160.60:FF:000446">
    <property type="entry name" value="Zinc finger protein"/>
    <property type="match status" value="1"/>
</dbReference>
<feature type="domain" description="C2H2-type" evidence="10">
    <location>
        <begin position="441"/>
        <end position="468"/>
    </location>
</feature>
<evidence type="ECO:0000256" key="5">
    <source>
        <dbReference type="ARBA" id="ARBA00022833"/>
    </source>
</evidence>
<dbReference type="PANTHER" id="PTHR24394:SF44">
    <property type="entry name" value="ZINC FINGER PROTEIN 271-LIKE"/>
    <property type="match status" value="1"/>
</dbReference>
<dbReference type="InterPro" id="IPR012934">
    <property type="entry name" value="Znf_AD"/>
</dbReference>
<name>V9I915_APICE</name>
<evidence type="ECO:0000259" key="11">
    <source>
        <dbReference type="PROSITE" id="PS51915"/>
    </source>
</evidence>
<dbReference type="EMBL" id="JR036391">
    <property type="protein sequence ID" value="AEY57121.1"/>
    <property type="molecule type" value="mRNA"/>
</dbReference>